<keyword evidence="3" id="KW-1003">Cell membrane</keyword>
<evidence type="ECO:0000256" key="2">
    <source>
        <dbReference type="ARBA" id="ARBA00022448"/>
    </source>
</evidence>
<dbReference type="PANTHER" id="PTHR32024">
    <property type="entry name" value="TRK SYSTEM POTASSIUM UPTAKE PROTEIN TRKG-RELATED"/>
    <property type="match status" value="1"/>
</dbReference>
<dbReference type="InterPro" id="IPR003445">
    <property type="entry name" value="Cat_transpt"/>
</dbReference>
<gene>
    <name evidence="9" type="ORF">SAMN04489832_4114</name>
</gene>
<evidence type="ECO:0000256" key="1">
    <source>
        <dbReference type="ARBA" id="ARBA00004651"/>
    </source>
</evidence>
<keyword evidence="4 8" id="KW-0812">Transmembrane</keyword>
<dbReference type="GO" id="GO:0008324">
    <property type="term" value="F:monoatomic cation transmembrane transporter activity"/>
    <property type="evidence" value="ECO:0007669"/>
    <property type="project" value="InterPro"/>
</dbReference>
<evidence type="ECO:0000256" key="4">
    <source>
        <dbReference type="ARBA" id="ARBA00022692"/>
    </source>
</evidence>
<evidence type="ECO:0000256" key="5">
    <source>
        <dbReference type="ARBA" id="ARBA00022989"/>
    </source>
</evidence>
<dbReference type="AlphaFoldDB" id="A0A1N5ZKE1"/>
<name>A0A1N5ZKE1_9ACTN</name>
<feature type="transmembrane region" description="Helical" evidence="8">
    <location>
        <begin position="209"/>
        <end position="229"/>
    </location>
</feature>
<dbReference type="GO" id="GO:0005886">
    <property type="term" value="C:plasma membrane"/>
    <property type="evidence" value="ECO:0007669"/>
    <property type="project" value="UniProtKB-SubCell"/>
</dbReference>
<keyword evidence="10" id="KW-1185">Reference proteome</keyword>
<dbReference type="STRING" id="709881.SAMN04489832_4114"/>
<sequence>MNLRNGRSRSHHGAETEDCLVRRFFRNPVRLVPLGFLVPILLGTGLLMARSATVDHQRPPLITALFTSTSAVSVTGMAVTDTPNYWSSWGLVVITLLTQLGGLGILTVAALVILVVARQLGLRNRLLVQAETAEFGIGDVARLLRRIAVTVFACEAVMTALVASRLWLVYDYPLGRALWSGLFHAIQAFNNGGFALYSEGLLAFDRDPWVSLPLAFGAIVGGLGFPALFEAAREWRRPVRWAVATKLTIWGSAALLLLGFAGLLAAEWTNVGTIGSYDVRGKVLASFTQIALSRTGGFSVLDIAALQEESYPLLIVLMFIGGGSASTAGGIKVSTFFLLAFTIWAELRGEPDVTVGRHRVATASQRQAITVALLSVALVTAGTMTLLLLTEGVRFVAALFEVTSAFSTTGLTVGLAGTLPASGQLTLTVLMFIGRVGPLTLGSAIALNTRRRLYRYPQEQPIVG</sequence>
<reference evidence="10" key="1">
    <citation type="submission" date="2016-12" db="EMBL/GenBank/DDBJ databases">
        <authorList>
            <person name="Varghese N."/>
            <person name="Submissions S."/>
        </authorList>
    </citation>
    <scope>NUCLEOTIDE SEQUENCE [LARGE SCALE GENOMIC DNA]</scope>
    <source>
        <strain evidence="10">DSM 45599</strain>
    </source>
</reference>
<feature type="transmembrane region" description="Helical" evidence="8">
    <location>
        <begin position="31"/>
        <end position="49"/>
    </location>
</feature>
<evidence type="ECO:0000313" key="10">
    <source>
        <dbReference type="Proteomes" id="UP000185124"/>
    </source>
</evidence>
<dbReference type="EMBL" id="FSQT01000002">
    <property type="protein sequence ID" value="SIN22224.1"/>
    <property type="molecule type" value="Genomic_DNA"/>
</dbReference>
<keyword evidence="7 8" id="KW-0472">Membrane</keyword>
<evidence type="ECO:0000313" key="9">
    <source>
        <dbReference type="EMBL" id="SIN22224.1"/>
    </source>
</evidence>
<feature type="transmembrane region" description="Helical" evidence="8">
    <location>
        <begin position="425"/>
        <end position="447"/>
    </location>
</feature>
<dbReference type="Proteomes" id="UP000185124">
    <property type="component" value="Unassembled WGS sequence"/>
</dbReference>
<evidence type="ECO:0000256" key="3">
    <source>
        <dbReference type="ARBA" id="ARBA00022475"/>
    </source>
</evidence>
<comment type="subcellular location">
    <subcellularLocation>
        <location evidence="1">Cell membrane</location>
        <topology evidence="1">Multi-pass membrane protein</topology>
    </subcellularLocation>
</comment>
<dbReference type="PANTHER" id="PTHR32024:SF1">
    <property type="entry name" value="KTR SYSTEM POTASSIUM UPTAKE PROTEIN B"/>
    <property type="match status" value="1"/>
</dbReference>
<organism evidence="9 10">
    <name type="scientific">Micromonospora cremea</name>
    <dbReference type="NCBI Taxonomy" id="709881"/>
    <lineage>
        <taxon>Bacteria</taxon>
        <taxon>Bacillati</taxon>
        <taxon>Actinomycetota</taxon>
        <taxon>Actinomycetes</taxon>
        <taxon>Micromonosporales</taxon>
        <taxon>Micromonosporaceae</taxon>
        <taxon>Micromonospora</taxon>
    </lineage>
</organism>
<feature type="transmembrane region" description="Helical" evidence="8">
    <location>
        <begin position="91"/>
        <end position="117"/>
    </location>
</feature>
<accession>A0A1N5ZKE1</accession>
<keyword evidence="2" id="KW-0813">Transport</keyword>
<keyword evidence="6" id="KW-0406">Ion transport</keyword>
<evidence type="ECO:0000256" key="6">
    <source>
        <dbReference type="ARBA" id="ARBA00023065"/>
    </source>
</evidence>
<protein>
    <submittedName>
        <fullName evidence="9">Potassium uptake protein, TrkH family</fullName>
    </submittedName>
</protein>
<dbReference type="GO" id="GO:0030001">
    <property type="term" value="P:metal ion transport"/>
    <property type="evidence" value="ECO:0007669"/>
    <property type="project" value="UniProtKB-ARBA"/>
</dbReference>
<evidence type="ECO:0000256" key="7">
    <source>
        <dbReference type="ARBA" id="ARBA00023136"/>
    </source>
</evidence>
<feature type="transmembrane region" description="Helical" evidence="8">
    <location>
        <begin position="241"/>
        <end position="266"/>
    </location>
</feature>
<feature type="transmembrane region" description="Helical" evidence="8">
    <location>
        <begin position="313"/>
        <end position="344"/>
    </location>
</feature>
<evidence type="ECO:0000256" key="8">
    <source>
        <dbReference type="SAM" id="Phobius"/>
    </source>
</evidence>
<feature type="transmembrane region" description="Helical" evidence="8">
    <location>
        <begin position="368"/>
        <end position="389"/>
    </location>
</feature>
<dbReference type="Pfam" id="PF02386">
    <property type="entry name" value="TrkH"/>
    <property type="match status" value="1"/>
</dbReference>
<keyword evidence="5 8" id="KW-1133">Transmembrane helix</keyword>
<proteinExistence type="predicted"/>
<feature type="transmembrane region" description="Helical" evidence="8">
    <location>
        <begin position="147"/>
        <end position="170"/>
    </location>
</feature>